<evidence type="ECO:0000259" key="12">
    <source>
        <dbReference type="PROSITE" id="PS50206"/>
    </source>
</evidence>
<keyword evidence="5" id="KW-0970">Cilium biogenesis/degradation</keyword>
<organism evidence="13 14">
    <name type="scientific">Stichopus japonicus</name>
    <name type="common">Sea cucumber</name>
    <dbReference type="NCBI Taxonomy" id="307972"/>
    <lineage>
        <taxon>Eukaryota</taxon>
        <taxon>Metazoa</taxon>
        <taxon>Echinodermata</taxon>
        <taxon>Eleutherozoa</taxon>
        <taxon>Echinozoa</taxon>
        <taxon>Holothuroidea</taxon>
        <taxon>Aspidochirotacea</taxon>
        <taxon>Aspidochirotida</taxon>
        <taxon>Stichopodidae</taxon>
        <taxon>Apostichopus</taxon>
    </lineage>
</organism>
<dbReference type="PANTHER" id="PTHR44390">
    <property type="entry name" value="CENTROSOMAL PROTEIN OF 41 KDA"/>
    <property type="match status" value="1"/>
</dbReference>
<evidence type="ECO:0000313" key="14">
    <source>
        <dbReference type="Proteomes" id="UP000230750"/>
    </source>
</evidence>
<dbReference type="EMBL" id="MRZV01000581">
    <property type="protein sequence ID" value="PIK47419.1"/>
    <property type="molecule type" value="Genomic_DNA"/>
</dbReference>
<comment type="similarity">
    <text evidence="10">Belongs to the CEP41 family.</text>
</comment>
<evidence type="ECO:0000256" key="2">
    <source>
        <dbReference type="ARBA" id="ARBA00004300"/>
    </source>
</evidence>
<dbReference type="InterPro" id="IPR051889">
    <property type="entry name" value="CEP41"/>
</dbReference>
<dbReference type="AlphaFoldDB" id="A0A2G8KHG6"/>
<dbReference type="STRING" id="307972.A0A2G8KHG6"/>
<evidence type="ECO:0000256" key="11">
    <source>
        <dbReference type="SAM" id="MobiDB-lite"/>
    </source>
</evidence>
<proteinExistence type="inferred from homology"/>
<evidence type="ECO:0000256" key="9">
    <source>
        <dbReference type="ARBA" id="ARBA00023273"/>
    </source>
</evidence>
<dbReference type="GO" id="GO:0036064">
    <property type="term" value="C:ciliary basal body"/>
    <property type="evidence" value="ECO:0007669"/>
    <property type="project" value="TreeGrafter"/>
</dbReference>
<feature type="compositionally biased region" description="Polar residues" evidence="11">
    <location>
        <begin position="129"/>
        <end position="152"/>
    </location>
</feature>
<keyword evidence="9" id="KW-0966">Cell projection</keyword>
<evidence type="ECO:0000256" key="3">
    <source>
        <dbReference type="ARBA" id="ARBA00022448"/>
    </source>
</evidence>
<keyword evidence="8" id="KW-0206">Cytoskeleton</keyword>
<keyword evidence="7" id="KW-0969">Cilium</keyword>
<keyword evidence="14" id="KW-1185">Reference proteome</keyword>
<evidence type="ECO:0000256" key="4">
    <source>
        <dbReference type="ARBA" id="ARBA00022490"/>
    </source>
</evidence>
<dbReference type="Gene3D" id="3.40.250.10">
    <property type="entry name" value="Rhodanese-like domain"/>
    <property type="match status" value="1"/>
</dbReference>
<evidence type="ECO:0000256" key="1">
    <source>
        <dbReference type="ARBA" id="ARBA00004120"/>
    </source>
</evidence>
<dbReference type="OrthoDB" id="70250at2759"/>
<gene>
    <name evidence="13" type="ORF">BSL78_15712</name>
</gene>
<feature type="domain" description="Rhodanese" evidence="12">
    <location>
        <begin position="17"/>
        <end position="106"/>
    </location>
</feature>
<dbReference type="PROSITE" id="PS50206">
    <property type="entry name" value="RHODANESE_3"/>
    <property type="match status" value="1"/>
</dbReference>
<keyword evidence="6" id="KW-0653">Protein transport</keyword>
<dbReference type="GO" id="GO:0060271">
    <property type="term" value="P:cilium assembly"/>
    <property type="evidence" value="ECO:0007669"/>
    <property type="project" value="TreeGrafter"/>
</dbReference>
<comment type="caution">
    <text evidence="13">The sequence shown here is derived from an EMBL/GenBank/DDBJ whole genome shotgun (WGS) entry which is preliminary data.</text>
</comment>
<dbReference type="SUPFAM" id="SSF52821">
    <property type="entry name" value="Rhodanese/Cell cycle control phosphatase"/>
    <property type="match status" value="1"/>
</dbReference>
<dbReference type="PANTHER" id="PTHR44390:SF1">
    <property type="entry name" value="CENTROSOMAL PROTEIN OF 41 KDA"/>
    <property type="match status" value="1"/>
</dbReference>
<keyword evidence="4" id="KW-0963">Cytoplasm</keyword>
<evidence type="ECO:0000256" key="7">
    <source>
        <dbReference type="ARBA" id="ARBA00023069"/>
    </source>
</evidence>
<dbReference type="Proteomes" id="UP000230750">
    <property type="component" value="Unassembled WGS sequence"/>
</dbReference>
<evidence type="ECO:0000256" key="10">
    <source>
        <dbReference type="ARBA" id="ARBA00038465"/>
    </source>
</evidence>
<evidence type="ECO:0000256" key="8">
    <source>
        <dbReference type="ARBA" id="ARBA00023212"/>
    </source>
</evidence>
<sequence>MTLRMNDLSTPRSDPSSAVPYLLLDIRDQDDFEKCHIISAKNYPAAMLSRAVNNYTNDILNYRNKPGRLIVIYDEDERISTKAATTFAQRGFDNVFVLSGVTPLVSKVTVTPIASNVTVTPLASKCDSDTSSPKWDSDTSILQSNSDTSSLKWESDTPGLKCDSDISSLKCDSDTSSLKCDSDTSSLQVTVTPLVSNVAVTPLVLM</sequence>
<dbReference type="Pfam" id="PF00581">
    <property type="entry name" value="Rhodanese"/>
    <property type="match status" value="1"/>
</dbReference>
<protein>
    <submittedName>
        <fullName evidence="13">Putative centrosomal protein</fullName>
    </submittedName>
</protein>
<keyword evidence="3" id="KW-0813">Transport</keyword>
<evidence type="ECO:0000256" key="6">
    <source>
        <dbReference type="ARBA" id="ARBA00022927"/>
    </source>
</evidence>
<dbReference type="InterPro" id="IPR036873">
    <property type="entry name" value="Rhodanese-like_dom_sf"/>
</dbReference>
<evidence type="ECO:0000256" key="5">
    <source>
        <dbReference type="ARBA" id="ARBA00022794"/>
    </source>
</evidence>
<dbReference type="InterPro" id="IPR001763">
    <property type="entry name" value="Rhodanese-like_dom"/>
</dbReference>
<evidence type="ECO:0000313" key="13">
    <source>
        <dbReference type="EMBL" id="PIK47419.1"/>
    </source>
</evidence>
<reference evidence="13 14" key="1">
    <citation type="journal article" date="2017" name="PLoS Biol.">
        <title>The sea cucumber genome provides insights into morphological evolution and visceral regeneration.</title>
        <authorList>
            <person name="Zhang X."/>
            <person name="Sun L."/>
            <person name="Yuan J."/>
            <person name="Sun Y."/>
            <person name="Gao Y."/>
            <person name="Zhang L."/>
            <person name="Li S."/>
            <person name="Dai H."/>
            <person name="Hamel J.F."/>
            <person name="Liu C."/>
            <person name="Yu Y."/>
            <person name="Liu S."/>
            <person name="Lin W."/>
            <person name="Guo K."/>
            <person name="Jin S."/>
            <person name="Xu P."/>
            <person name="Storey K.B."/>
            <person name="Huan P."/>
            <person name="Zhang T."/>
            <person name="Zhou Y."/>
            <person name="Zhang J."/>
            <person name="Lin C."/>
            <person name="Li X."/>
            <person name="Xing L."/>
            <person name="Huo D."/>
            <person name="Sun M."/>
            <person name="Wang L."/>
            <person name="Mercier A."/>
            <person name="Li F."/>
            <person name="Yang H."/>
            <person name="Xiang J."/>
        </authorList>
    </citation>
    <scope>NUCLEOTIDE SEQUENCE [LARGE SCALE GENOMIC DNA]</scope>
    <source>
        <strain evidence="13">Shaxun</strain>
        <tissue evidence="13">Muscle</tissue>
    </source>
</reference>
<dbReference type="GO" id="GO:0005813">
    <property type="term" value="C:centrosome"/>
    <property type="evidence" value="ECO:0007669"/>
    <property type="project" value="UniProtKB-SubCell"/>
</dbReference>
<dbReference type="CDD" id="cd00158">
    <property type="entry name" value="RHOD"/>
    <property type="match status" value="1"/>
</dbReference>
<feature type="region of interest" description="Disordered" evidence="11">
    <location>
        <begin position="129"/>
        <end position="157"/>
    </location>
</feature>
<name>A0A2G8KHG6_STIJA</name>
<dbReference type="GO" id="GO:0015031">
    <property type="term" value="P:protein transport"/>
    <property type="evidence" value="ECO:0007669"/>
    <property type="project" value="UniProtKB-KW"/>
</dbReference>
<accession>A0A2G8KHG6</accession>
<comment type="subcellular location">
    <subcellularLocation>
        <location evidence="1">Cytoplasm</location>
        <location evidence="1">Cytoskeleton</location>
        <location evidence="1">Cilium basal body</location>
    </subcellularLocation>
    <subcellularLocation>
        <location evidence="2">Cytoplasm</location>
        <location evidence="2">Cytoskeleton</location>
        <location evidence="2">Microtubule organizing center</location>
        <location evidence="2">Centrosome</location>
    </subcellularLocation>
</comment>